<evidence type="ECO:0000256" key="1">
    <source>
        <dbReference type="ARBA" id="ARBA00004245"/>
    </source>
</evidence>
<evidence type="ECO:0000256" key="10">
    <source>
        <dbReference type="SAM" id="MobiDB-lite"/>
    </source>
</evidence>
<sequence>MNSSGYEETAVPEDAEELPAAEKELAEDAPWKKIQQNTFTRWCNEHLKCVNKSISDLQRDLGDGLRLIALLEVLSQKKMGRKHHPRPNFRQMKLENVSVALEFLERERIKLVFIDSKAIVDGNLKLILGLVWTLILHYSISLPMWEEEEEGARQQTPKQRLLGWVQHRVPQLRITNFNRDWNDGRALGALVDNCAPGLCPDWQSWDPAQPVQNAREAMQQADDWLGVPQVIAPEEIADPNVDEHSVMTYLSQFPKAKLKPGAPLRPRAVRPERVRAYGPGLEPQGNVVLQPARFTVETWTRARQVLENARDHRAHHEEAQVVANNDEKRTFSVTYVPKVAGLHKVTVLFGGQNIPGSPFVGVAMAHGDASKVSARGPGIEPSGNVANKPTYFDIYTAGAGSGDVGVVLEDPAGPRDTVEGDMEDRGDSTFRCSYRPTLPGPHRVAVTFAGAHIPNSTFCVNVAEACNPSACRAWGRGLQPKGLRVHETADFRVHTNAPAELRVTVPDRGTEVPVSVRPTADGVYECEYRPTVAGTHSVSITWGGYSIPRSPLEVEVSPAAGAQKVRAWGPGLHGGVVGDSADFVVEAIGDDVRTLGFSIEGPSQPKIESDDPGDGSCDVRYWPTEAGPYPVHVVCDDEDIARSPFMAHIRPAAPDCSPDKVKVWGPGLEPTGVIVNRPTEFCVDARAAGKGGLHIYAQDADGCPVDIAVKDNGDGTFSCHYVPSKAIKHTVIVTWGGVNVPRSPFRVAVGKGSHPGRVRVYGPGVERAGLTAGEPTYFTVDCSDAGQGDVSIGIKCCPALPGAAEADIDFTIIKNDNDTFTVKYTPPCAGLLTVMVLFGTQELPCSPFRITVAPAHDSSKVRAEGPGISRTGVESGRPTHFTVQTRGAGKAPLDVQFGGAAQSGVSDVQIIDNGDYSHTVKYTAMRQGELSVGVTYGGDPIPKSPFPVTVAPPLQLDKVSVQGLSSKVPVGAPQSFSVLSSGAGGQGALSVTAMGAGRRSVPVAVESAGPGLHRARFTAAEEGQLRFDVTYDGHPVPGSPFVVDAVLPPDPSKVHAFGPGLHGGVAGSPATFTISTRGAGSGALGLTVEGPREAELECHDNGDGSCSVRYVPPEPGDYSLNILFAGTHVPGSPFRAAVRPRFDATKVRADGPGLRSGRVGQIATFAVDCRDAGEAELNIEIRHELGARPEVRIHDNGDGTYGISYTPARAGAYTVTVSYGGVPVPHFPACVTVEPDVDLSAIAVYGTGVEPRGPLRDVSTEFTVDARAVVPSGGPHVGARVTAPSGATTDCSVSDGGDGTYRVRYTPREEGVHQVEVTFQEVALPQSPFAVAVAEGCDPTRVSAHGPGLESGLVGRANCFTVQTRGAGTGGLGLAIEGPSEAKMSCQDNKDGSCSVEYVPFAAGDYDVNITFGGRPIPGSPFRVRVSEPVDASQVRCSGAGLGPTVRARLPHSVNVDCSAAGRAALDVTLLGPTGTPEPVEVRDNGDGTHSVTYSPTAVGPHSLSIAYGGQEVPRTFKLQAVPHDASRVLASGPGLSPSGVPASLPVEFAIDARRAGQGVLTVQILDPEGRPTEASIEDHGDGTFTVRYLPRLVGRYSITVRYGGDDIPASPFCIHGAPSGNASKCHVTGGCAFPTLRPGERTLLAVDARAAGPGKVTCSVLSPDGAEVDVDVAENPDGTFHVSYTAPEPGSYGLTVRFGGQHVPNSPFRIVATAEPPRPRDLRPFSLDLPCAPLKGDITAEVRTPSGRTARAEVAQSGDGTVAVRFEPSEKGRHLMELRCDGDPLPGSPLQFYVDAVDARHVSAYGAGLSHGVVNKACSFTVITKGAGEGGLSLAVEGPSKAELSCHDNHDGTCTVSYVPTAPGDYSVIVRFDDEHIPGSPFTAKITGDDSLRTSQLNVGTATDVSLKISETDLSQLTASIRAPSGSEEPCLLKRLPNRHIGISFTPKEVGEHVVSVRKGGQHVTNSPFKIVVGPSEIGNAERVKVWGTGLSEGRTFQLAHFVVDTRSAGYGGLGLSVEGPSKVDIHCEDAEDGTCKVSYCPTEPGSYRLSVKFAEQHVPGSPFTVKVSGEGRVKESITRARQAASIAAIGSACDLNLKIPGNWFQMVSAQERLTRTFTRSSHTYTRTERTEISKTRGGETTREVRVQESTRVGAEPFHGVFGGFLGGFGAAARGQEDAAPPELTAQVLSPSGQHSEAEVQAGPGSAYRVRFVPEELGPHSVAVKFRGQHVPGSPFPFTVGPLGEGGAHRARAGGPGLQRGVAGVPAEFSIWTREAGAGGLSIAVEGPSKAEINFEDRKDGSCGVTYLVQEPGDYEVSIKFNEEHIPDSPFVVPVASRSDAAQHSTVSSAQEALRVNHPAALSVHLNGARRPFDAKVLSPTGTVSECSVSEIDPDLYSIGFLPVENGVHAVEVRLNGRHVPGSPFNVRVGEQSHDADPGLVTAYGAGLQGGVTGVRSEFVVKTANAGSGALSVTIDGPSKVTLDCVECAEGHRVTYTPMAPGNYLISIKYGGPHHIVGSPFKAKVTGPRLSGGHSLHETSSVLVETVTRGALGPPGFGTLPKFSSDASKVVARGPGLSTAFVGQKNHFTVDCSKAGSNMLMVGVHGPKTPCEEVYVKHVGNRLYNVTYTVKEKGEYVLILRWGDDSVPGSPFRVTVP</sequence>
<evidence type="ECO:0000256" key="9">
    <source>
        <dbReference type="PROSITE-ProRule" id="PRU00087"/>
    </source>
</evidence>
<feature type="repeat" description="Filamin" evidence="9">
    <location>
        <begin position="1618"/>
        <end position="1713"/>
    </location>
</feature>
<dbReference type="GeneID" id="395260"/>
<dbReference type="PROSITE" id="PS50194">
    <property type="entry name" value="FILAMIN_REPEAT"/>
    <property type="match status" value="24"/>
</dbReference>
<accession>Q90WF0</accession>
<keyword evidence="7" id="KW-0009">Actin-binding</keyword>
<evidence type="ECO:0000256" key="6">
    <source>
        <dbReference type="ARBA" id="ARBA00022843"/>
    </source>
</evidence>
<keyword evidence="3" id="KW-0963">Cytoplasm</keyword>
<keyword evidence="8" id="KW-0206">Cytoskeleton</keyword>
<dbReference type="FunFam" id="2.60.40.10:FF:000138">
    <property type="entry name" value="filamin-B isoform X1"/>
    <property type="match status" value="1"/>
</dbReference>
<dbReference type="CTD" id="2318"/>
<dbReference type="SMR" id="Q90WF0"/>
<dbReference type="VEuPathDB" id="HostDB:geneid_395260"/>
<dbReference type="FunFam" id="2.60.40.10:FF:000007">
    <property type="entry name" value="Filamin-B isoform C"/>
    <property type="match status" value="2"/>
</dbReference>
<reference evidence="12" key="1">
    <citation type="submission" date="2001-02" db="EMBL/GenBank/DDBJ databases">
        <title>Full cDNA Sequence of cgABP260.</title>
        <authorList>
            <person name="Oshima K."/>
            <person name="Morikawa N."/>
            <person name="Hashimoto Y."/>
            <person name="Kuribayashi T."/>
            <person name="Tachikawa M."/>
            <person name="Terasaki A.G."/>
            <person name="Ohashi K."/>
        </authorList>
    </citation>
    <scope>NUCLEOTIDE SEQUENCE</scope>
    <source>
        <tissue evidence="12">Skeletal muscle</tissue>
    </source>
</reference>
<dbReference type="GO" id="GO:0005856">
    <property type="term" value="C:cytoskeleton"/>
    <property type="evidence" value="ECO:0007669"/>
    <property type="project" value="UniProtKB-SubCell"/>
</dbReference>
<dbReference type="Gene3D" id="2.60.40.10">
    <property type="entry name" value="Immunoglobulins"/>
    <property type="match status" value="24"/>
</dbReference>
<keyword evidence="4" id="KW-0597">Phosphoprotein</keyword>
<evidence type="ECO:0000256" key="4">
    <source>
        <dbReference type="ARBA" id="ARBA00022553"/>
    </source>
</evidence>
<organism evidence="12">
    <name type="scientific">Gallus gallus</name>
    <name type="common">Chicken</name>
    <dbReference type="NCBI Taxonomy" id="9031"/>
    <lineage>
        <taxon>Eukaryota</taxon>
        <taxon>Metazoa</taxon>
        <taxon>Chordata</taxon>
        <taxon>Craniata</taxon>
        <taxon>Vertebrata</taxon>
        <taxon>Euteleostomi</taxon>
        <taxon>Archelosauria</taxon>
        <taxon>Archosauria</taxon>
        <taxon>Dinosauria</taxon>
        <taxon>Saurischia</taxon>
        <taxon>Theropoda</taxon>
        <taxon>Coelurosauria</taxon>
        <taxon>Aves</taxon>
        <taxon>Neognathae</taxon>
        <taxon>Galloanserae</taxon>
        <taxon>Galliformes</taxon>
        <taxon>Phasianidae</taxon>
        <taxon>Phasianinae</taxon>
        <taxon>Gallus</taxon>
    </lineage>
</organism>
<dbReference type="GO" id="GO:0030486">
    <property type="term" value="C:smooth muscle dense body"/>
    <property type="evidence" value="ECO:0000314"/>
    <property type="project" value="AgBase"/>
</dbReference>
<evidence type="ECO:0000256" key="5">
    <source>
        <dbReference type="ARBA" id="ARBA00022737"/>
    </source>
</evidence>
<feature type="repeat" description="Filamin" evidence="9">
    <location>
        <begin position="557"/>
        <end position="649"/>
    </location>
</feature>
<feature type="repeat" description="Filamin" evidence="9">
    <location>
        <begin position="266"/>
        <end position="363"/>
    </location>
</feature>
<feature type="repeat" description="Filamin" evidence="9">
    <location>
        <begin position="1427"/>
        <end position="1522"/>
    </location>
</feature>
<dbReference type="FunFam" id="2.60.40.10:FF:000092">
    <property type="entry name" value="Filamin-B isoform B"/>
    <property type="match status" value="1"/>
</dbReference>
<comment type="similarity">
    <text evidence="2">Belongs to the filamin family.</text>
</comment>
<dbReference type="FunFam" id="1.10.418.10:FF:000006">
    <property type="entry name" value="Filamin-B isoform A"/>
    <property type="match status" value="1"/>
</dbReference>
<feature type="repeat" description="Filamin" evidence="9">
    <location>
        <begin position="951"/>
        <end position="1045"/>
    </location>
</feature>
<feature type="repeat" description="Filamin" evidence="9">
    <location>
        <begin position="2244"/>
        <end position="2336"/>
    </location>
</feature>
<evidence type="ECO:0000256" key="8">
    <source>
        <dbReference type="ARBA" id="ARBA00023212"/>
    </source>
</evidence>
<dbReference type="InterPro" id="IPR017868">
    <property type="entry name" value="Filamin/ABP280_repeat-like"/>
</dbReference>
<feature type="repeat" description="Filamin" evidence="9">
    <location>
        <begin position="1139"/>
        <end position="1233"/>
    </location>
</feature>
<dbReference type="OMA" id="HMIPHFP"/>
<evidence type="ECO:0000256" key="3">
    <source>
        <dbReference type="ARBA" id="ARBA00022490"/>
    </source>
</evidence>
<dbReference type="InterPro" id="IPR001715">
    <property type="entry name" value="CH_dom"/>
</dbReference>
<dbReference type="GO" id="GO:0005927">
    <property type="term" value="C:muscle tendon junction"/>
    <property type="evidence" value="ECO:0000314"/>
    <property type="project" value="AgBase"/>
</dbReference>
<keyword evidence="5" id="KW-0677">Repeat</keyword>
<dbReference type="InterPro" id="IPR013783">
    <property type="entry name" value="Ig-like_fold"/>
</dbReference>
<dbReference type="InterPro" id="IPR036872">
    <property type="entry name" value="CH_dom_sf"/>
</dbReference>
<name>Q90WF0_CHICK</name>
<feature type="repeat" description="Filamin" evidence="9">
    <location>
        <begin position="1234"/>
        <end position="1333"/>
    </location>
</feature>
<dbReference type="FunFam" id="2.60.40.10:FF:000096">
    <property type="entry name" value="filamin-C isoform X2"/>
    <property type="match status" value="1"/>
</dbReference>
<dbReference type="PANTHER" id="PTHR38537:SF12">
    <property type="entry name" value="FILAMIN-C"/>
    <property type="match status" value="1"/>
</dbReference>
<feature type="repeat" description="Filamin" evidence="9">
    <location>
        <begin position="1334"/>
        <end position="1426"/>
    </location>
</feature>
<feature type="region of interest" description="Disordered" evidence="10">
    <location>
        <begin position="860"/>
        <end position="879"/>
    </location>
</feature>
<protein>
    <submittedName>
        <fullName evidence="12">CgABP260</fullName>
    </submittedName>
</protein>
<dbReference type="InterPro" id="IPR001298">
    <property type="entry name" value="Filamin/ABP280_rpt"/>
</dbReference>
<dbReference type="Pfam" id="PF00307">
    <property type="entry name" value="CH"/>
    <property type="match status" value="2"/>
</dbReference>
<feature type="repeat" description="Filamin" evidence="9">
    <location>
        <begin position="364"/>
        <end position="462"/>
    </location>
</feature>
<evidence type="ECO:0000313" key="12">
    <source>
        <dbReference type="EMBL" id="BAB63944.1"/>
    </source>
</evidence>
<dbReference type="GO" id="GO:0030018">
    <property type="term" value="C:Z disc"/>
    <property type="evidence" value="ECO:0000314"/>
    <property type="project" value="AgBase"/>
</dbReference>
<dbReference type="FunFam" id="2.60.40.10:FF:000140">
    <property type="entry name" value="FiLamiN (Actin binding protein) homolog"/>
    <property type="match status" value="1"/>
</dbReference>
<feature type="repeat" description="Filamin" evidence="9">
    <location>
        <begin position="2337"/>
        <end position="2430"/>
    </location>
</feature>
<feature type="repeat" description="Filamin" evidence="9">
    <location>
        <begin position="1046"/>
        <end position="1138"/>
    </location>
</feature>
<dbReference type="KEGG" id="gga:395260"/>
<feature type="repeat" description="Filamin" evidence="9">
    <location>
        <begin position="750"/>
        <end position="852"/>
    </location>
</feature>
<dbReference type="InterPro" id="IPR044801">
    <property type="entry name" value="Filamin"/>
</dbReference>
<dbReference type="GO" id="GO:0014704">
    <property type="term" value="C:intercalated disc"/>
    <property type="evidence" value="ECO:0000314"/>
    <property type="project" value="AgBase"/>
</dbReference>
<dbReference type="GO" id="GO:0030036">
    <property type="term" value="P:actin cytoskeleton organization"/>
    <property type="evidence" value="ECO:0007669"/>
    <property type="project" value="InterPro"/>
</dbReference>
<feature type="repeat" description="Filamin" evidence="9">
    <location>
        <begin position="463"/>
        <end position="556"/>
    </location>
</feature>
<dbReference type="SMART" id="SM00557">
    <property type="entry name" value="IG_FLMN"/>
    <property type="match status" value="24"/>
</dbReference>
<feature type="repeat" description="Filamin" evidence="9">
    <location>
        <begin position="1977"/>
        <end position="2069"/>
    </location>
</feature>
<proteinExistence type="evidence at transcript level"/>
<feature type="repeat" description="Filamin" evidence="9">
    <location>
        <begin position="853"/>
        <end position="950"/>
    </location>
</feature>
<dbReference type="CDD" id="cd21314">
    <property type="entry name" value="CH_FLNC_rpt2"/>
    <property type="match status" value="1"/>
</dbReference>
<dbReference type="InterPro" id="IPR014756">
    <property type="entry name" value="Ig_E-set"/>
</dbReference>
<feature type="domain" description="Calponin-homology (CH)" evidence="11">
    <location>
        <begin position="33"/>
        <end position="139"/>
    </location>
</feature>
<dbReference type="GO" id="GO:0016020">
    <property type="term" value="C:membrane"/>
    <property type="evidence" value="ECO:0000314"/>
    <property type="project" value="AgBase"/>
</dbReference>
<feature type="repeat" description="Filamin" evidence="9">
    <location>
        <begin position="653"/>
        <end position="749"/>
    </location>
</feature>
<feature type="repeat" description="Filamin" evidence="9">
    <location>
        <begin position="2170"/>
        <end position="2241"/>
    </location>
</feature>
<dbReference type="OrthoDB" id="5334309at2759"/>
<dbReference type="FunFam" id="2.60.40.10:FF:000042">
    <property type="entry name" value="Filamin-B isoform B"/>
    <property type="match status" value="1"/>
</dbReference>
<dbReference type="PROSITE" id="PS50021">
    <property type="entry name" value="CH"/>
    <property type="match status" value="2"/>
</dbReference>
<evidence type="ECO:0000256" key="7">
    <source>
        <dbReference type="ARBA" id="ARBA00023203"/>
    </source>
</evidence>
<feature type="repeat" description="Filamin" evidence="9">
    <location>
        <begin position="1521"/>
        <end position="1617"/>
    </location>
</feature>
<dbReference type="FunFam" id="1.10.418.10:FF:000008">
    <property type="entry name" value="Filamin-B isoform C"/>
    <property type="match status" value="1"/>
</dbReference>
<dbReference type="GO" id="GO:0051015">
    <property type="term" value="F:actin filament binding"/>
    <property type="evidence" value="ECO:0007669"/>
    <property type="project" value="InterPro"/>
</dbReference>
<dbReference type="PANTHER" id="PTHR38537">
    <property type="entry name" value="JITTERBUG, ISOFORM N"/>
    <property type="match status" value="1"/>
</dbReference>
<keyword evidence="6" id="KW-0832">Ubl conjugation</keyword>
<feature type="repeat" description="Filamin" evidence="9">
    <location>
        <begin position="1885"/>
        <end position="1974"/>
    </location>
</feature>
<dbReference type="EMBL" id="AB056475">
    <property type="protein sequence ID" value="BAB63944.1"/>
    <property type="molecule type" value="mRNA"/>
</dbReference>
<dbReference type="PROSITE" id="PS00019">
    <property type="entry name" value="ACTININ_1"/>
    <property type="match status" value="1"/>
</dbReference>
<dbReference type="FunFam" id="2.60.40.10:FF:000001">
    <property type="entry name" value="Filamin-C isoform b"/>
    <property type="match status" value="6"/>
</dbReference>
<comment type="subcellular location">
    <subcellularLocation>
        <location evidence="1">Cytoplasm</location>
        <location evidence="1">Cytoskeleton</location>
    </subcellularLocation>
</comment>
<evidence type="ECO:0000259" key="11">
    <source>
        <dbReference type="PROSITE" id="PS50021"/>
    </source>
</evidence>
<dbReference type="PhylomeDB" id="Q90WF0"/>
<feature type="region of interest" description="Disordered" evidence="10">
    <location>
        <begin position="1"/>
        <end position="20"/>
    </location>
</feature>
<dbReference type="Pfam" id="PF00630">
    <property type="entry name" value="Filamin"/>
    <property type="match status" value="24"/>
</dbReference>
<dbReference type="SUPFAM" id="SSF81296">
    <property type="entry name" value="E set domains"/>
    <property type="match status" value="24"/>
</dbReference>
<feature type="repeat" description="Filamin" evidence="9">
    <location>
        <begin position="2563"/>
        <end position="2657"/>
    </location>
</feature>
<dbReference type="FunFam" id="2.60.40.10:FF:000079">
    <property type="entry name" value="Filamin-B isoform C"/>
    <property type="match status" value="1"/>
</dbReference>
<feature type="repeat" description="Filamin" evidence="9">
    <location>
        <begin position="1726"/>
        <end position="1795"/>
    </location>
</feature>
<dbReference type="VEuPathDB" id="HostDB:geneid_395260-2"/>
<dbReference type="InterPro" id="IPR001589">
    <property type="entry name" value="Actinin_actin-bd_CS"/>
</dbReference>
<dbReference type="SUPFAM" id="SSF47576">
    <property type="entry name" value="Calponin-homology domain, CH-domain"/>
    <property type="match status" value="1"/>
</dbReference>
<dbReference type="RefSeq" id="NP_989904.1">
    <property type="nucleotide sequence ID" value="NM_204573.1"/>
</dbReference>
<dbReference type="Gene3D" id="1.10.418.10">
    <property type="entry name" value="Calponin-like domain"/>
    <property type="match status" value="2"/>
</dbReference>
<feature type="repeat" description="Filamin" evidence="9">
    <location>
        <begin position="1795"/>
        <end position="1887"/>
    </location>
</feature>
<evidence type="ECO:0000256" key="2">
    <source>
        <dbReference type="ARBA" id="ARBA00009238"/>
    </source>
</evidence>
<dbReference type="SMART" id="SM00033">
    <property type="entry name" value="CH"/>
    <property type="match status" value="2"/>
</dbReference>
<feature type="compositionally biased region" description="Acidic residues" evidence="10">
    <location>
        <begin position="10"/>
        <end position="19"/>
    </location>
</feature>
<dbReference type="FunFam" id="2.60.40.10:FF:000102">
    <property type="entry name" value="filamin-B isoform X2"/>
    <property type="match status" value="1"/>
</dbReference>
<feature type="domain" description="Calponin-homology (CH)" evidence="11">
    <location>
        <begin position="155"/>
        <end position="258"/>
    </location>
</feature>
<feature type="repeat" description="Filamin" evidence="9">
    <location>
        <begin position="2434"/>
        <end position="2526"/>
    </location>
</feature>